<comment type="function">
    <text evidence="1 10">Controls the rotational direction of flagella during chemotaxis.</text>
</comment>
<dbReference type="AlphaFoldDB" id="A0AAN0VHT9"/>
<keyword evidence="4" id="KW-1003">Cell membrane</keyword>
<dbReference type="GO" id="GO:0006935">
    <property type="term" value="P:chemotaxis"/>
    <property type="evidence" value="ECO:0007669"/>
    <property type="project" value="UniProtKB-KW"/>
</dbReference>
<dbReference type="GO" id="GO:0071973">
    <property type="term" value="P:bacterial-type flagellum-dependent cell motility"/>
    <property type="evidence" value="ECO:0007669"/>
    <property type="project" value="InterPro"/>
</dbReference>
<evidence type="ECO:0000256" key="4">
    <source>
        <dbReference type="ARBA" id="ARBA00022475"/>
    </source>
</evidence>
<protein>
    <recommendedName>
        <fullName evidence="10">Flagellar protein FliL</fullName>
    </recommendedName>
</protein>
<gene>
    <name evidence="11" type="primary">fliL2</name>
    <name evidence="11" type="ORF">RCA23_c07810</name>
</gene>
<keyword evidence="9 10" id="KW-0472">Membrane</keyword>
<dbReference type="InterPro" id="IPR005503">
    <property type="entry name" value="FliL"/>
</dbReference>
<evidence type="ECO:0000256" key="10">
    <source>
        <dbReference type="RuleBase" id="RU364125"/>
    </source>
</evidence>
<evidence type="ECO:0000256" key="2">
    <source>
        <dbReference type="ARBA" id="ARBA00004162"/>
    </source>
</evidence>
<dbReference type="Proteomes" id="UP000028680">
    <property type="component" value="Chromosome"/>
</dbReference>
<dbReference type="EMBL" id="CP003984">
    <property type="protein sequence ID" value="AII86337.1"/>
    <property type="molecule type" value="Genomic_DNA"/>
</dbReference>
<dbReference type="Pfam" id="PF03748">
    <property type="entry name" value="FliL"/>
    <property type="match status" value="1"/>
</dbReference>
<comment type="similarity">
    <text evidence="3 10">Belongs to the FliL family.</text>
</comment>
<keyword evidence="7 10" id="KW-0283">Flagellar rotation</keyword>
<evidence type="ECO:0000313" key="11">
    <source>
        <dbReference type="EMBL" id="AII86337.1"/>
    </source>
</evidence>
<keyword evidence="8 10" id="KW-1133">Transmembrane helix</keyword>
<proteinExistence type="inferred from homology"/>
<evidence type="ECO:0000313" key="12">
    <source>
        <dbReference type="Proteomes" id="UP000028680"/>
    </source>
</evidence>
<feature type="transmembrane region" description="Helical" evidence="10">
    <location>
        <begin position="7"/>
        <end position="29"/>
    </location>
</feature>
<evidence type="ECO:0000256" key="9">
    <source>
        <dbReference type="ARBA" id="ARBA00023136"/>
    </source>
</evidence>
<reference evidence="11 12" key="1">
    <citation type="journal article" date="2014" name="ISME J.">
        <title>Adaptation of an abundant Roseobacter RCA organism to pelagic systems revealed by genomic and transcriptomic analyses.</title>
        <authorList>
            <person name="Voget S."/>
            <person name="Wemheuer B."/>
            <person name="Brinkhoff T."/>
            <person name="Vollmers J."/>
            <person name="Dietrich S."/>
            <person name="Giebel H.A."/>
            <person name="Beardsley C."/>
            <person name="Sardemann C."/>
            <person name="Bakenhus I."/>
            <person name="Billerbeck S."/>
            <person name="Daniel R."/>
            <person name="Simon M."/>
        </authorList>
    </citation>
    <scope>NUCLEOTIDE SEQUENCE [LARGE SCALE GENOMIC DNA]</scope>
    <source>
        <strain evidence="11 12">RCA23</strain>
    </source>
</reference>
<sequence>MARKLKIGLLYGLPGTIVLSAFFAGHMSISPEADRLADPSDATAVIEPVEDVEAESSDAAAGAAAAMLGLPQYQYFPYRTTLVGNIEGTNQLFSFEIAVAVYDKKIYANSSMDVLAELELQLTPLILDQALGMNADVLLSKNGRETLKVQIKDMLNETLQKWGHSPFVHAVEITSFVVT</sequence>
<keyword evidence="5 10" id="KW-0145">Chemotaxis</keyword>
<keyword evidence="12" id="KW-1185">Reference proteome</keyword>
<name>A0AAN0VHT9_9RHOB</name>
<keyword evidence="6 10" id="KW-0812">Transmembrane</keyword>
<evidence type="ECO:0000256" key="1">
    <source>
        <dbReference type="ARBA" id="ARBA00002254"/>
    </source>
</evidence>
<organism evidence="11 12">
    <name type="scientific">Planktomarina temperata RCA23</name>
    <dbReference type="NCBI Taxonomy" id="666509"/>
    <lineage>
        <taxon>Bacteria</taxon>
        <taxon>Pseudomonadati</taxon>
        <taxon>Pseudomonadota</taxon>
        <taxon>Alphaproteobacteria</taxon>
        <taxon>Rhodobacterales</taxon>
        <taxon>Paracoccaceae</taxon>
        <taxon>Planktomarina</taxon>
    </lineage>
</organism>
<dbReference type="RefSeq" id="WP_044049200.1">
    <property type="nucleotide sequence ID" value="NZ_CP003984.1"/>
</dbReference>
<keyword evidence="10" id="KW-0997">Cell inner membrane</keyword>
<evidence type="ECO:0000256" key="8">
    <source>
        <dbReference type="ARBA" id="ARBA00022989"/>
    </source>
</evidence>
<dbReference type="KEGG" id="ptp:RCA23_c07810"/>
<dbReference type="GO" id="GO:0009425">
    <property type="term" value="C:bacterial-type flagellum basal body"/>
    <property type="evidence" value="ECO:0007669"/>
    <property type="project" value="InterPro"/>
</dbReference>
<dbReference type="GO" id="GO:0005886">
    <property type="term" value="C:plasma membrane"/>
    <property type="evidence" value="ECO:0007669"/>
    <property type="project" value="UniProtKB-SubCell"/>
</dbReference>
<evidence type="ECO:0000256" key="3">
    <source>
        <dbReference type="ARBA" id="ARBA00008281"/>
    </source>
</evidence>
<evidence type="ECO:0000256" key="7">
    <source>
        <dbReference type="ARBA" id="ARBA00022779"/>
    </source>
</evidence>
<accession>A0AAN0VHT9</accession>
<evidence type="ECO:0000256" key="5">
    <source>
        <dbReference type="ARBA" id="ARBA00022500"/>
    </source>
</evidence>
<evidence type="ECO:0000256" key="6">
    <source>
        <dbReference type="ARBA" id="ARBA00022692"/>
    </source>
</evidence>
<comment type="subcellular location">
    <subcellularLocation>
        <location evidence="10">Cell inner membrane</location>
    </subcellularLocation>
    <subcellularLocation>
        <location evidence="2">Cell membrane</location>
        <topology evidence="2">Single-pass membrane protein</topology>
    </subcellularLocation>
</comment>